<dbReference type="EMBL" id="JACGQI010000017">
    <property type="protein sequence ID" value="MBF2230667.1"/>
    <property type="molecule type" value="Genomic_DNA"/>
</dbReference>
<evidence type="ECO:0000256" key="1">
    <source>
        <dbReference type="ARBA" id="ARBA00022490"/>
    </source>
</evidence>
<dbReference type="Pfam" id="PF10263">
    <property type="entry name" value="SprT-like"/>
    <property type="match status" value="1"/>
</dbReference>
<dbReference type="InterPro" id="IPR023524">
    <property type="entry name" value="Uncharacterised_SprT-like"/>
</dbReference>
<comment type="cofactor">
    <cofactor evidence="4">
        <name>Zn(2+)</name>
        <dbReference type="ChEBI" id="CHEBI:29105"/>
    </cofactor>
    <text evidence="4">Binds 1 zinc ion.</text>
</comment>
<dbReference type="RefSeq" id="WP_002468953.1">
    <property type="nucleotide sequence ID" value="NZ_BEZU01000009.1"/>
</dbReference>
<reference evidence="6" key="1">
    <citation type="submission" date="2020-08" db="EMBL/GenBank/DDBJ databases">
        <title>Changes in the skin microbiome associated with squamous cell carcinoma in transplant recipients.</title>
        <authorList>
            <person name="Zaugg J."/>
            <person name="Krueger A."/>
            <person name="Lachner N."/>
        </authorList>
    </citation>
    <scope>NUCLEOTIDE SEQUENCE</scope>
    <source>
        <strain evidence="6">R5988</strain>
    </source>
</reference>
<dbReference type="HAMAP" id="MF_00745">
    <property type="entry name" value="SprT_like"/>
    <property type="match status" value="1"/>
</dbReference>
<evidence type="ECO:0000313" key="7">
    <source>
        <dbReference type="Proteomes" id="UP000648077"/>
    </source>
</evidence>
<dbReference type="InterPro" id="IPR035240">
    <property type="entry name" value="SprT_Zn_ribbon"/>
</dbReference>
<comment type="similarity">
    <text evidence="4">Belongs to the SprT family.</text>
</comment>
<dbReference type="SMART" id="SM00731">
    <property type="entry name" value="SprT"/>
    <property type="match status" value="1"/>
</dbReference>
<keyword evidence="2 4" id="KW-0479">Metal-binding</keyword>
<proteinExistence type="inferred from homology"/>
<dbReference type="OrthoDB" id="9799909at2"/>
<evidence type="ECO:0000259" key="5">
    <source>
        <dbReference type="SMART" id="SM00731"/>
    </source>
</evidence>
<keyword evidence="3 4" id="KW-0862">Zinc</keyword>
<protein>
    <recommendedName>
        <fullName evidence="4">Protein SprT-like</fullName>
    </recommendedName>
</protein>
<feature type="active site" evidence="4">
    <location>
        <position position="68"/>
    </location>
</feature>
<dbReference type="AlphaFoldDB" id="A0A4Y7VNJ6"/>
<comment type="caution">
    <text evidence="6">The sequence shown here is derived from an EMBL/GenBank/DDBJ whole genome shotgun (WGS) entry which is preliminary data.</text>
</comment>
<dbReference type="NCBIfam" id="NF003339">
    <property type="entry name" value="PRK04351.1"/>
    <property type="match status" value="1"/>
</dbReference>
<evidence type="ECO:0000256" key="4">
    <source>
        <dbReference type="HAMAP-Rule" id="MF_00745"/>
    </source>
</evidence>
<dbReference type="GO" id="GO:0008270">
    <property type="term" value="F:zinc ion binding"/>
    <property type="evidence" value="ECO:0007669"/>
    <property type="project" value="UniProtKB-UniRule"/>
</dbReference>
<keyword evidence="1 4" id="KW-0963">Cytoplasm</keyword>
<gene>
    <name evidence="6" type="ORF">H3963_09570</name>
</gene>
<accession>A0A4Y7VNJ6</accession>
<dbReference type="Pfam" id="PF17283">
    <property type="entry name" value="Zn_ribbon_SprT"/>
    <property type="match status" value="1"/>
</dbReference>
<organism evidence="6 7">
    <name type="scientific">Staphylococcus epidermidis</name>
    <dbReference type="NCBI Taxonomy" id="1282"/>
    <lineage>
        <taxon>Bacteria</taxon>
        <taxon>Bacillati</taxon>
        <taxon>Bacillota</taxon>
        <taxon>Bacilli</taxon>
        <taxon>Bacillales</taxon>
        <taxon>Staphylococcaceae</taxon>
        <taxon>Staphylococcus</taxon>
    </lineage>
</organism>
<feature type="binding site" evidence="4">
    <location>
        <position position="67"/>
    </location>
    <ligand>
        <name>Zn(2+)</name>
        <dbReference type="ChEBI" id="CHEBI:29105"/>
    </ligand>
</feature>
<evidence type="ECO:0000313" key="6">
    <source>
        <dbReference type="EMBL" id="MBF2230667.1"/>
    </source>
</evidence>
<comment type="subcellular location">
    <subcellularLocation>
        <location evidence="4">Cytoplasm</location>
    </subcellularLocation>
</comment>
<evidence type="ECO:0000256" key="2">
    <source>
        <dbReference type="ARBA" id="ARBA00022723"/>
    </source>
</evidence>
<dbReference type="Proteomes" id="UP000648077">
    <property type="component" value="Unassembled WGS sequence"/>
</dbReference>
<feature type="domain" description="SprT-like" evidence="5">
    <location>
        <begin position="4"/>
        <end position="147"/>
    </location>
</feature>
<evidence type="ECO:0000256" key="3">
    <source>
        <dbReference type="ARBA" id="ARBA00022833"/>
    </source>
</evidence>
<sequence length="151" mass="17778">MNNLALQSLTESIAIKYFGKAFKHEVYYNKRLRTTGGRYILSSHNIEINPKQYEMFGEKAVIDIIKHELCHYFLHLAGEGYQHRDKAFKILSAKVGAPRFCTPTESYQDRANYKYRCIYCEQEFIRIKRVNLEKMRCGRCGGILKLIQTRK</sequence>
<feature type="binding site" evidence="4">
    <location>
        <position position="71"/>
    </location>
    <ligand>
        <name>Zn(2+)</name>
        <dbReference type="ChEBI" id="CHEBI:29105"/>
    </ligand>
</feature>
<name>A0A4Y7VNJ6_STAEP</name>
<dbReference type="GO" id="GO:0006950">
    <property type="term" value="P:response to stress"/>
    <property type="evidence" value="ECO:0007669"/>
    <property type="project" value="UniProtKB-ARBA"/>
</dbReference>
<dbReference type="InterPro" id="IPR006640">
    <property type="entry name" value="SprT-like_domain"/>
</dbReference>
<dbReference type="GO" id="GO:0005737">
    <property type="term" value="C:cytoplasm"/>
    <property type="evidence" value="ECO:0007669"/>
    <property type="project" value="UniProtKB-SubCell"/>
</dbReference>